<reference evidence="1 2" key="1">
    <citation type="submission" date="2016-12" db="EMBL/GenBank/DDBJ databases">
        <authorList>
            <person name="Song W.-J."/>
            <person name="Kurnit D.M."/>
        </authorList>
    </citation>
    <scope>NUCLEOTIDE SEQUENCE [LARGE SCALE GENOMIC DNA]</scope>
    <source>
        <strain evidence="1 2">DSM 19599</strain>
    </source>
</reference>
<dbReference type="AlphaFoldDB" id="A0A1M7ZM96"/>
<organism evidence="1 2">
    <name type="scientific">Pseudoxanthobacter soli DSM 19599</name>
    <dbReference type="NCBI Taxonomy" id="1123029"/>
    <lineage>
        <taxon>Bacteria</taxon>
        <taxon>Pseudomonadati</taxon>
        <taxon>Pseudomonadota</taxon>
        <taxon>Alphaproteobacteria</taxon>
        <taxon>Hyphomicrobiales</taxon>
        <taxon>Segnochrobactraceae</taxon>
        <taxon>Pseudoxanthobacter</taxon>
    </lineage>
</organism>
<dbReference type="EMBL" id="FRXO01000005">
    <property type="protein sequence ID" value="SHO66015.1"/>
    <property type="molecule type" value="Genomic_DNA"/>
</dbReference>
<name>A0A1M7ZM96_9HYPH</name>
<evidence type="ECO:0000313" key="2">
    <source>
        <dbReference type="Proteomes" id="UP000186406"/>
    </source>
</evidence>
<dbReference type="Proteomes" id="UP000186406">
    <property type="component" value="Unassembled WGS sequence"/>
</dbReference>
<dbReference type="RefSeq" id="WP_073629469.1">
    <property type="nucleotide sequence ID" value="NZ_FRXO01000005.1"/>
</dbReference>
<keyword evidence="2" id="KW-1185">Reference proteome</keyword>
<sequence length="253" mass="27398">MTNPTPSLPLFYRRPLLLRSQDHGRYGLRPGENFGFAAGAAAIPAVVGEFAIASCHYPIVFASDEGAMPMVVTGIETGRNLYVDENGQWSAGQYVPGYVRRYPFIGISAEANAPNMLGIDLDSDRLSTDAAKDGAEPFFDGEGAPTERAKAAITFCDAYAFEHERSRAFAQALLKHNLLAEKSAEVKYPDSGKAVVTGFRVVDEAVFRALPADVLFELHGKGWTDLIVLHLASQRCWVSLMERSAQARAAAAA</sequence>
<accession>A0A1M7ZM96</accession>
<protein>
    <submittedName>
        <fullName evidence="1">SapC protein</fullName>
    </submittedName>
</protein>
<evidence type="ECO:0000313" key="1">
    <source>
        <dbReference type="EMBL" id="SHO66015.1"/>
    </source>
</evidence>
<dbReference type="InterPro" id="IPR010836">
    <property type="entry name" value="SapC"/>
</dbReference>
<gene>
    <name evidence="1" type="ORF">SAMN02745172_02665</name>
</gene>
<dbReference type="STRING" id="1123029.SAMN02745172_02665"/>
<proteinExistence type="predicted"/>
<dbReference type="Pfam" id="PF07277">
    <property type="entry name" value="SapC"/>
    <property type="match status" value="1"/>
</dbReference>